<dbReference type="Pfam" id="PF08352">
    <property type="entry name" value="oligo_HPY"/>
    <property type="match status" value="2"/>
</dbReference>
<accession>D1C0G4</accession>
<reference evidence="7" key="1">
    <citation type="submission" date="2009-11" db="EMBL/GenBank/DDBJ databases">
        <title>The complete chromosome of Xylanimonas cellulosilytica DSM 15894.</title>
        <authorList>
            <consortium name="US DOE Joint Genome Institute (JGI-PGF)"/>
            <person name="Lucas S."/>
            <person name="Copeland A."/>
            <person name="Lapidus A."/>
            <person name="Glavina del Rio T."/>
            <person name="Dalin E."/>
            <person name="Tice H."/>
            <person name="Bruce D."/>
            <person name="Goodwin L."/>
            <person name="Pitluck S."/>
            <person name="Kyrpides N."/>
            <person name="Mavromatis K."/>
            <person name="Ivanova N."/>
            <person name="Mikhailova N."/>
            <person name="Foster B."/>
            <person name="Clum A."/>
            <person name="Brettin T."/>
            <person name="Detter J.C."/>
            <person name="Han C."/>
            <person name="Larimer F."/>
            <person name="Land M."/>
            <person name="Hauser L."/>
            <person name="Markowitz V."/>
            <person name="Cheng J.F."/>
            <person name="Hugenholtz P."/>
            <person name="Woyke T."/>
            <person name="Wu D."/>
            <person name="Gehrich-Schroeter G."/>
            <person name="Schneider S."/>
            <person name="Pukall S.R."/>
            <person name="Klenk H.P."/>
            <person name="Eisen J.A."/>
        </authorList>
    </citation>
    <scope>NUCLEOTIDE SEQUENCE [LARGE SCALE GENOMIC DNA]</scope>
    <source>
        <strain evidence="7">DSM 15894 / CECT 5975 / LMG 20990 / XIL07</strain>
    </source>
</reference>
<evidence type="ECO:0000313" key="7">
    <source>
        <dbReference type="Proteomes" id="UP000002255"/>
    </source>
</evidence>
<dbReference type="InterPro" id="IPR003593">
    <property type="entry name" value="AAA+_ATPase"/>
</dbReference>
<evidence type="ECO:0000256" key="4">
    <source>
        <dbReference type="ARBA" id="ARBA00022840"/>
    </source>
</evidence>
<evidence type="ECO:0000313" key="6">
    <source>
        <dbReference type="EMBL" id="ACZ32167.1"/>
    </source>
</evidence>
<dbReference type="HOGENOM" id="CLU_000604_86_2_11"/>
<dbReference type="Proteomes" id="UP000002255">
    <property type="component" value="Chromosome"/>
</dbReference>
<feature type="domain" description="ABC transporter" evidence="5">
    <location>
        <begin position="4"/>
        <end position="248"/>
    </location>
</feature>
<dbReference type="AlphaFoldDB" id="D1C0G4"/>
<dbReference type="Gene3D" id="3.40.50.300">
    <property type="entry name" value="P-loop containing nucleotide triphosphate hydrolases"/>
    <property type="match status" value="2"/>
</dbReference>
<dbReference type="SUPFAM" id="SSF52540">
    <property type="entry name" value="P-loop containing nucleoside triphosphate hydrolases"/>
    <property type="match status" value="2"/>
</dbReference>
<dbReference type="InterPro" id="IPR027417">
    <property type="entry name" value="P-loop_NTPase"/>
</dbReference>
<dbReference type="RefSeq" id="WP_012879909.1">
    <property type="nucleotide sequence ID" value="NC_013530.1"/>
</dbReference>
<evidence type="ECO:0000256" key="1">
    <source>
        <dbReference type="ARBA" id="ARBA00005417"/>
    </source>
</evidence>
<dbReference type="InterPro" id="IPR050319">
    <property type="entry name" value="ABC_transp_ATP-bind"/>
</dbReference>
<dbReference type="SMART" id="SM00382">
    <property type="entry name" value="AAA"/>
    <property type="match status" value="2"/>
</dbReference>
<name>D1C0G4_XYLCX</name>
<dbReference type="NCBIfam" id="NF008453">
    <property type="entry name" value="PRK11308.1"/>
    <property type="match status" value="2"/>
</dbReference>
<dbReference type="KEGG" id="xce:Xcel_3166"/>
<protein>
    <submittedName>
        <fullName evidence="6">ABC transporter related protein</fullName>
    </submittedName>
</protein>
<dbReference type="InterPro" id="IPR013563">
    <property type="entry name" value="Oligopep_ABC_C"/>
</dbReference>
<gene>
    <name evidence="6" type="ordered locus">Xcel_3166</name>
</gene>
<dbReference type="InterPro" id="IPR003439">
    <property type="entry name" value="ABC_transporter-like_ATP-bd"/>
</dbReference>
<feature type="domain" description="ABC transporter" evidence="5">
    <location>
        <begin position="277"/>
        <end position="503"/>
    </location>
</feature>
<evidence type="ECO:0000256" key="3">
    <source>
        <dbReference type="ARBA" id="ARBA00022741"/>
    </source>
</evidence>
<dbReference type="EMBL" id="CP001821">
    <property type="protein sequence ID" value="ACZ32167.1"/>
    <property type="molecule type" value="Genomic_DNA"/>
</dbReference>
<evidence type="ECO:0000259" key="5">
    <source>
        <dbReference type="PROSITE" id="PS50893"/>
    </source>
</evidence>
<dbReference type="PANTHER" id="PTHR43776:SF7">
    <property type="entry name" value="D,D-DIPEPTIDE TRANSPORT ATP-BINDING PROTEIN DDPF-RELATED"/>
    <property type="match status" value="1"/>
</dbReference>
<dbReference type="GO" id="GO:0055085">
    <property type="term" value="P:transmembrane transport"/>
    <property type="evidence" value="ECO:0007669"/>
    <property type="project" value="UniProtKB-ARBA"/>
</dbReference>
<dbReference type="PROSITE" id="PS00211">
    <property type="entry name" value="ABC_TRANSPORTER_1"/>
    <property type="match status" value="2"/>
</dbReference>
<dbReference type="STRING" id="446471.Xcel_3166"/>
<keyword evidence="7" id="KW-1185">Reference proteome</keyword>
<reference evidence="6 7" key="2">
    <citation type="journal article" date="2010" name="Stand. Genomic Sci.">
        <title>Complete genome sequence of Xylanimonas cellulosilytica type strain (XIL07).</title>
        <authorList>
            <person name="Foster B."/>
            <person name="Pukall R."/>
            <person name="Abt B."/>
            <person name="Nolan M."/>
            <person name="Glavina Del Rio T."/>
            <person name="Chen F."/>
            <person name="Lucas S."/>
            <person name="Tice H."/>
            <person name="Pitluck S."/>
            <person name="Cheng J.-F."/>
            <person name="Chertkov O."/>
            <person name="Brettin T."/>
            <person name="Han C."/>
            <person name="Detter J.C."/>
            <person name="Bruce D."/>
            <person name="Goodwin L."/>
            <person name="Ivanova N."/>
            <person name="Mavromatis K."/>
            <person name="Pati A."/>
            <person name="Mikhailova N."/>
            <person name="Chen A."/>
            <person name="Palaniappan K."/>
            <person name="Land M."/>
            <person name="Hauser L."/>
            <person name="Chang Y.-J."/>
            <person name="Jeffries C.D."/>
            <person name="Chain P."/>
            <person name="Rohde M."/>
            <person name="Goeker M."/>
            <person name="Bristow J."/>
            <person name="Eisen J.A."/>
            <person name="Markowitz V."/>
            <person name="Hugenholtz P."/>
            <person name="Kyrpides N.C."/>
            <person name="Klenk H.-P."/>
            <person name="Lapidus A."/>
        </authorList>
    </citation>
    <scope>NUCLEOTIDE SEQUENCE [LARGE SCALE GENOMIC DNA]</scope>
    <source>
        <strain evidence="7">DSM 15894 / CECT 5975 / LMG 20990 / XIL07</strain>
    </source>
</reference>
<dbReference type="PROSITE" id="PS50893">
    <property type="entry name" value="ABC_TRANSPORTER_2"/>
    <property type="match status" value="2"/>
</dbReference>
<sequence length="516" mass="54106">MTLLEARGITVTGPEGVIVRGVDLAVAPGRTVAVVGESGSGKSLTAKALTGLLPRGLRADGAASLDGRPLDLHAAERTWRRVRAGGVVLLLQDPFTSLSPVHRCGGQVAEALPDAVRRDRRARRAAVAAALDEVGLPTRVARAYPFELSGGQRQRVAIAAALAARPRVLVADEPTTALDVTTQAEILDLLGGLQQRHGLGLVLITHDLRLARERADEVAVMHGGQVVEAGPAADVLTTPTHAYTRRLLAAVPSLDAPRPRAVEPVETTPHPAGAPVLRAREVRRAFGDVVALRGVDVDVAVGECVAVVGESGSGKTTLARCVVGLETPDAGAVELAGAALGRDPRAVQVVFQDPYSALNPALTIGDQLAEALRAGGRPASEVPELLAQVHLPAGYAARRPRALSGGERQRVAIARALAPRPRLLVCDEPVSALDVSVQAQVLDLLVDLRDRLGLALLFVSHDLAVVRQVAHRVVVMKDGEVVERGPVAQVLGDPQHEYTRRLLASVPGARTQEAHA</sequence>
<dbReference type="Pfam" id="PF00005">
    <property type="entry name" value="ABC_tran"/>
    <property type="match status" value="2"/>
</dbReference>
<dbReference type="GO" id="GO:0005524">
    <property type="term" value="F:ATP binding"/>
    <property type="evidence" value="ECO:0007669"/>
    <property type="project" value="UniProtKB-KW"/>
</dbReference>
<dbReference type="PANTHER" id="PTHR43776">
    <property type="entry name" value="TRANSPORT ATP-BINDING PROTEIN"/>
    <property type="match status" value="1"/>
</dbReference>
<keyword evidence="2" id="KW-0813">Transport</keyword>
<dbReference type="OrthoDB" id="3169708at2"/>
<dbReference type="CDD" id="cd03257">
    <property type="entry name" value="ABC_NikE_OppD_transporters"/>
    <property type="match status" value="2"/>
</dbReference>
<organism evidence="6 7">
    <name type="scientific">Xylanimonas cellulosilytica (strain DSM 15894 / JCM 12276 / CECT 5975 / KCTC 9989 / LMG 20990 / NBRC 107835 / XIL07)</name>
    <dbReference type="NCBI Taxonomy" id="446471"/>
    <lineage>
        <taxon>Bacteria</taxon>
        <taxon>Bacillati</taxon>
        <taxon>Actinomycetota</taxon>
        <taxon>Actinomycetes</taxon>
        <taxon>Micrococcales</taxon>
        <taxon>Promicromonosporaceae</taxon>
        <taxon>Xylanimonas</taxon>
    </lineage>
</organism>
<comment type="similarity">
    <text evidence="1">Belongs to the ABC transporter superfamily.</text>
</comment>
<keyword evidence="3" id="KW-0547">Nucleotide-binding</keyword>
<proteinExistence type="inferred from homology"/>
<dbReference type="InterPro" id="IPR017871">
    <property type="entry name" value="ABC_transporter-like_CS"/>
</dbReference>
<dbReference type="GO" id="GO:0016887">
    <property type="term" value="F:ATP hydrolysis activity"/>
    <property type="evidence" value="ECO:0007669"/>
    <property type="project" value="InterPro"/>
</dbReference>
<evidence type="ECO:0000256" key="2">
    <source>
        <dbReference type="ARBA" id="ARBA00022448"/>
    </source>
</evidence>
<dbReference type="GO" id="GO:0015833">
    <property type="term" value="P:peptide transport"/>
    <property type="evidence" value="ECO:0007669"/>
    <property type="project" value="InterPro"/>
</dbReference>
<dbReference type="eggNOG" id="COG4172">
    <property type="taxonomic scope" value="Bacteria"/>
</dbReference>
<keyword evidence="4" id="KW-0067">ATP-binding</keyword>